<gene>
    <name evidence="1" type="ORF">Drose_05640</name>
</gene>
<protein>
    <submittedName>
        <fullName evidence="1">Uncharacterized protein</fullName>
    </submittedName>
</protein>
<organism evidence="1 2">
    <name type="scientific">Dactylosporangium roseum</name>
    <dbReference type="NCBI Taxonomy" id="47989"/>
    <lineage>
        <taxon>Bacteria</taxon>
        <taxon>Bacillati</taxon>
        <taxon>Actinomycetota</taxon>
        <taxon>Actinomycetes</taxon>
        <taxon>Micromonosporales</taxon>
        <taxon>Micromonosporaceae</taxon>
        <taxon>Dactylosporangium</taxon>
    </lineage>
</organism>
<dbReference type="Proteomes" id="UP001058271">
    <property type="component" value="Chromosome"/>
</dbReference>
<reference evidence="1" key="1">
    <citation type="submission" date="2021-04" db="EMBL/GenBank/DDBJ databases">
        <title>Biosynthetic gene clusters of Dactylosporangioum roseum.</title>
        <authorList>
            <person name="Hartkoorn R.C."/>
            <person name="Beaudoing E."/>
            <person name="Hot D."/>
            <person name="Moureu S."/>
        </authorList>
    </citation>
    <scope>NUCLEOTIDE SEQUENCE</scope>
    <source>
        <strain evidence="1">NRRL B-16295</strain>
    </source>
</reference>
<sequence length="89" mass="9824">MSDSPLANPAVRDAIRLLRECGVTPEQYAAAQLTESWKLDGRAYPDRDAAFTAAQRQADETGKQVEVWLEFGEEADWAAESWIVEPGGL</sequence>
<name>A0ABY5ZAC6_9ACTN</name>
<dbReference type="RefSeq" id="WP_260727115.1">
    <property type="nucleotide sequence ID" value="NZ_BAAABS010000033.1"/>
</dbReference>
<accession>A0ABY5ZAC6</accession>
<proteinExistence type="predicted"/>
<keyword evidence="2" id="KW-1185">Reference proteome</keyword>
<evidence type="ECO:0000313" key="1">
    <source>
        <dbReference type="EMBL" id="UWZ37752.1"/>
    </source>
</evidence>
<dbReference type="EMBL" id="CP073721">
    <property type="protein sequence ID" value="UWZ37752.1"/>
    <property type="molecule type" value="Genomic_DNA"/>
</dbReference>
<evidence type="ECO:0000313" key="2">
    <source>
        <dbReference type="Proteomes" id="UP001058271"/>
    </source>
</evidence>